<accession>M5UAW4</accession>
<evidence type="ECO:0000313" key="3">
    <source>
        <dbReference type="Proteomes" id="UP000011885"/>
    </source>
</evidence>
<proteinExistence type="predicted"/>
<protein>
    <submittedName>
        <fullName evidence="2">Chromosome segregation SMC protein</fullName>
    </submittedName>
</protein>
<feature type="coiled-coil region" evidence="1">
    <location>
        <begin position="420"/>
        <end position="522"/>
    </location>
</feature>
<dbReference type="Proteomes" id="UP000011885">
    <property type="component" value="Unassembled WGS sequence"/>
</dbReference>
<sequence length="688" mass="77712">MNLFAKLNDPKHWRELPTVWVRRLVIHDGTGNDPIQNVSLKPGMNIVWGRETKETATNAFQPGHGLGKTTFCRLIRFCLGEESFGQPRTVAGVQNDFPNGYVDAIVEVGSKTWCVRRHFAGGHSSFARQAKSLSSFVRRPPSPDTDPYASFHNHVAAVTLGELDEKQFLAGEKSFRWKHLLAMCSRDQEARYVDPLQWRSKRSTAELPAFAQPKADAIRCVLALLGIYTDKDRELDDREQTLKKRINKLQQRKSKGETRLEYWEDHHRETLSKAGVEEAEGRSMDATSLFALEPKYRDVHDKLVAEIAALDQQITELEIQVSYAAASLKERREARQVKEGAAETIRSPAEEAIEERSRLAAEWTSTLQTLKELKFTLCEYGNESIGKCVHAQDYARELEEALTSLPVIDPDEPNSQIDLAENLEATATRLQESEARVADEMRKIVEQKQTAERKRRRKEREQEDIENAWKELERIESARKDTSVDKSLSKVTNQLADAESDLEQAKTERKQATKMHQRQLSDLEAAFDVLVKRCITDEYEGTIRLSEDDLTFQILHGETGSGEGFEMLAILLGDLALAILGAARMSTHPGLLIHDSPREADLGPLAYQHYLTNIQDVFGTLACDQGIPIQYIVTTTTPPPKPLRPKAHTPLKLGGKAGMLFGKPLKTARPRLVNIPYFVDEKEREPSQ</sequence>
<dbReference type="Gene3D" id="3.40.50.300">
    <property type="entry name" value="P-loop containing nucleotide triphosphate hydrolases"/>
    <property type="match status" value="1"/>
</dbReference>
<feature type="coiled-coil region" evidence="1">
    <location>
        <begin position="232"/>
        <end position="259"/>
    </location>
</feature>
<organism evidence="2 3">
    <name type="scientific">Rhodopirellula sallentina SM41</name>
    <dbReference type="NCBI Taxonomy" id="1263870"/>
    <lineage>
        <taxon>Bacteria</taxon>
        <taxon>Pseudomonadati</taxon>
        <taxon>Planctomycetota</taxon>
        <taxon>Planctomycetia</taxon>
        <taxon>Pirellulales</taxon>
        <taxon>Pirellulaceae</taxon>
        <taxon>Rhodopirellula</taxon>
    </lineage>
</organism>
<gene>
    <name evidence="2" type="ORF">RSSM_03576</name>
</gene>
<comment type="caution">
    <text evidence="2">The sequence shown here is derived from an EMBL/GenBank/DDBJ whole genome shotgun (WGS) entry which is preliminary data.</text>
</comment>
<dbReference type="InterPro" id="IPR027417">
    <property type="entry name" value="P-loop_NTPase"/>
</dbReference>
<evidence type="ECO:0000256" key="1">
    <source>
        <dbReference type="SAM" id="Coils"/>
    </source>
</evidence>
<name>M5UAW4_9BACT</name>
<evidence type="ECO:0000313" key="2">
    <source>
        <dbReference type="EMBL" id="EMI54986.1"/>
    </source>
</evidence>
<dbReference type="EMBL" id="ANOH01000237">
    <property type="protein sequence ID" value="EMI54986.1"/>
    <property type="molecule type" value="Genomic_DNA"/>
</dbReference>
<dbReference type="OrthoDB" id="180544at2"/>
<keyword evidence="1" id="KW-0175">Coiled coil</keyword>
<dbReference type="AlphaFoldDB" id="M5UAW4"/>
<dbReference type="PATRIC" id="fig|1263870.3.peg.3799"/>
<dbReference type="RefSeq" id="WP_008680942.1">
    <property type="nucleotide sequence ID" value="NZ_ANOH01000237.1"/>
</dbReference>
<keyword evidence="3" id="KW-1185">Reference proteome</keyword>
<reference evidence="2 3" key="1">
    <citation type="journal article" date="2013" name="Mar. Genomics">
        <title>Expression of sulfatases in Rhodopirellula baltica and the diversity of sulfatases in the genus Rhodopirellula.</title>
        <authorList>
            <person name="Wegner C.E."/>
            <person name="Richter-Heitmann T."/>
            <person name="Klindworth A."/>
            <person name="Klockow C."/>
            <person name="Richter M."/>
            <person name="Achstetter T."/>
            <person name="Glockner F.O."/>
            <person name="Harder J."/>
        </authorList>
    </citation>
    <scope>NUCLEOTIDE SEQUENCE [LARGE SCALE GENOMIC DNA]</scope>
    <source>
        <strain evidence="2 3">SM41</strain>
    </source>
</reference>